<feature type="compositionally biased region" description="Polar residues" evidence="2">
    <location>
        <begin position="288"/>
        <end position="304"/>
    </location>
</feature>
<feature type="coiled-coil region" evidence="1">
    <location>
        <begin position="94"/>
        <end position="121"/>
    </location>
</feature>
<feature type="domain" description="DUF7580" evidence="3">
    <location>
        <begin position="324"/>
        <end position="491"/>
    </location>
</feature>
<organism evidence="4 5">
    <name type="scientific">Podospora didyma</name>
    <dbReference type="NCBI Taxonomy" id="330526"/>
    <lineage>
        <taxon>Eukaryota</taxon>
        <taxon>Fungi</taxon>
        <taxon>Dikarya</taxon>
        <taxon>Ascomycota</taxon>
        <taxon>Pezizomycotina</taxon>
        <taxon>Sordariomycetes</taxon>
        <taxon>Sordariomycetidae</taxon>
        <taxon>Sordariales</taxon>
        <taxon>Podosporaceae</taxon>
        <taxon>Podospora</taxon>
    </lineage>
</organism>
<dbReference type="PANTHER" id="PTHR38166">
    <property type="entry name" value="C2H2-TYPE DOMAIN-CONTAINING PROTEIN-RELATED"/>
    <property type="match status" value="1"/>
</dbReference>
<dbReference type="PANTHER" id="PTHR38166:SF1">
    <property type="entry name" value="C2H2-TYPE DOMAIN-CONTAINING PROTEIN"/>
    <property type="match status" value="1"/>
</dbReference>
<dbReference type="Proteomes" id="UP001285441">
    <property type="component" value="Unassembled WGS sequence"/>
</dbReference>
<keyword evidence="1" id="KW-0175">Coiled coil</keyword>
<evidence type="ECO:0000256" key="2">
    <source>
        <dbReference type="SAM" id="MobiDB-lite"/>
    </source>
</evidence>
<dbReference type="AlphaFoldDB" id="A0AAE0K3A8"/>
<feature type="region of interest" description="Disordered" evidence="2">
    <location>
        <begin position="777"/>
        <end position="818"/>
    </location>
</feature>
<dbReference type="InterPro" id="IPR056002">
    <property type="entry name" value="DUF7580"/>
</dbReference>
<feature type="compositionally biased region" description="Polar residues" evidence="2">
    <location>
        <begin position="634"/>
        <end position="645"/>
    </location>
</feature>
<feature type="region of interest" description="Disordered" evidence="2">
    <location>
        <begin position="282"/>
        <end position="304"/>
    </location>
</feature>
<keyword evidence="5" id="KW-1185">Reference proteome</keyword>
<dbReference type="Pfam" id="PF24476">
    <property type="entry name" value="DUF7580"/>
    <property type="match status" value="1"/>
</dbReference>
<feature type="compositionally biased region" description="Polar residues" evidence="2">
    <location>
        <begin position="663"/>
        <end position="676"/>
    </location>
</feature>
<feature type="region of interest" description="Disordered" evidence="2">
    <location>
        <begin position="548"/>
        <end position="697"/>
    </location>
</feature>
<feature type="compositionally biased region" description="Polar residues" evidence="2">
    <location>
        <begin position="1034"/>
        <end position="1052"/>
    </location>
</feature>
<evidence type="ECO:0000259" key="3">
    <source>
        <dbReference type="Pfam" id="PF24476"/>
    </source>
</evidence>
<accession>A0AAE0K3A8</accession>
<protein>
    <recommendedName>
        <fullName evidence="3">DUF7580 domain-containing protein</fullName>
    </recommendedName>
</protein>
<reference evidence="4" key="2">
    <citation type="submission" date="2023-06" db="EMBL/GenBank/DDBJ databases">
        <authorList>
            <consortium name="Lawrence Berkeley National Laboratory"/>
            <person name="Haridas S."/>
            <person name="Hensen N."/>
            <person name="Bonometti L."/>
            <person name="Westerberg I."/>
            <person name="Brannstrom I.O."/>
            <person name="Guillou S."/>
            <person name="Cros-Aarteil S."/>
            <person name="Calhoun S."/>
            <person name="Kuo A."/>
            <person name="Mondo S."/>
            <person name="Pangilinan J."/>
            <person name="Riley R."/>
            <person name="LaButti K."/>
            <person name="Andreopoulos B."/>
            <person name="Lipzen A."/>
            <person name="Chen C."/>
            <person name="Yanf M."/>
            <person name="Daum C."/>
            <person name="Ng V."/>
            <person name="Clum A."/>
            <person name="Steindorff A."/>
            <person name="Ohm R."/>
            <person name="Martin F."/>
            <person name="Silar P."/>
            <person name="Natvig D."/>
            <person name="Lalanne C."/>
            <person name="Gautier V."/>
            <person name="Ament-velasquez S.L."/>
            <person name="Kruys A."/>
            <person name="Hutchinson M.I."/>
            <person name="Powell A.J."/>
            <person name="Barry K."/>
            <person name="Miller A.N."/>
            <person name="Grigoriev I.V."/>
            <person name="Debuchy R."/>
            <person name="Gladieux P."/>
            <person name="Thoren M.H."/>
            <person name="Johannesson H."/>
        </authorList>
    </citation>
    <scope>NUCLEOTIDE SEQUENCE</scope>
    <source>
        <strain evidence="4">CBS 232.78</strain>
    </source>
</reference>
<feature type="compositionally biased region" description="Polar residues" evidence="2">
    <location>
        <begin position="1006"/>
        <end position="1026"/>
    </location>
</feature>
<evidence type="ECO:0000313" key="5">
    <source>
        <dbReference type="Proteomes" id="UP001285441"/>
    </source>
</evidence>
<proteinExistence type="predicted"/>
<sequence length="1149" mass="127507">MASPRNPSPLLATMLDFSILEDVLQIFPDVTAAVDKYKEARPGHTARSIARRLANEETLYSQFTQKLLLLSHAPSIRTDGLHEKILVVLGAGVANLILASLKEMQRQLRELRKDLDNNSRGTEVLGKIDELGRKEEESQKLRSKQEPGFKLEPKIDELRSAAASTSRSAKATKTLIQKHLRKRLDELSALNTNLAGYLLKPQMPLLAPPGTSNVYPFFHHDRRKPADLLPALGAEYGCDCRERHAVYLRCRCPKCNPSFQEPEPKGDVWDFEVIPAPYCPLEQPNAPGKSNGQSRGHGTLTEPSENLDGLGCKFGNSKSNKAFTCLEELTKRRNTILDQKMRMEIAFRLSSAVLQFANTPLIDHSWTLEDWAVAFDDQEDEAPNVFLRRSLNGPQKSAMKKEGPVESAWSIVAREPILTKLGLSLIELGLGRRLSDIYHEEPGLLRKDDMREFDSDSWNVFTARRLLSLGLIAQRISPDFQDVVSACVNQQYRDGRDAKVKELDTQEQFFLEHATVAILMPLYQEVRKYLGYNRVGAHTKVTTRISIKEVRKKRGDPDAAKHIPAPRKAFEPSTPKAGHSPAPSCQLGGDGHEGSTSLGDTPDNKSGGSTFTPLRSSNELEHSNNSVDVMGPSPNDSESGGSSDSMIIHNGHEEEPSGLAEDTSISKSAGGRNTVQVGPDSGSLVEADGPAPVSSSAATSEYDDVSYYSYEAYTESTDSAFAWLPDDQPVHRLPANHPLLQYREVALHTVLRQFDQWMAAGNADAGGSVYSVATSHAGSTRNLKRARPSLGKTNIREQDDEEEDAPGKSPQTGRKRRRLKDEGITFACPFLKKDPVLHQACCGYALTRIRDVKQHLGRRHQMPIYCLRCFLTFEDELERDVHARDAGCDLMPYARPEGITEAQKRMLAKKAPSTQTAEEQWYGIFDILFPNHDPKPISPYMDQDRGLIRSSIAYQGFLLEHGTHILSRVLIDNGAVMGNLAYGEREREAFLHQILEDGFRNIFDQWSNREGGPSSASESRATAPSTQDDHSEVGQVQTPDDRQPQQAVETTAHQQHQFNNHINHQHQQNVSPTMMYSNTPLQSGSYIPFAANPPRSLNSGSFGMEDINVILENFQGGGFGGLDPMQVVPDSGPYTYGTWPSHPPGYGQP</sequence>
<reference evidence="4" key="1">
    <citation type="journal article" date="2023" name="Mol. Phylogenet. Evol.">
        <title>Genome-scale phylogeny and comparative genomics of the fungal order Sordariales.</title>
        <authorList>
            <person name="Hensen N."/>
            <person name="Bonometti L."/>
            <person name="Westerberg I."/>
            <person name="Brannstrom I.O."/>
            <person name="Guillou S."/>
            <person name="Cros-Aarteil S."/>
            <person name="Calhoun S."/>
            <person name="Haridas S."/>
            <person name="Kuo A."/>
            <person name="Mondo S."/>
            <person name="Pangilinan J."/>
            <person name="Riley R."/>
            <person name="LaButti K."/>
            <person name="Andreopoulos B."/>
            <person name="Lipzen A."/>
            <person name="Chen C."/>
            <person name="Yan M."/>
            <person name="Daum C."/>
            <person name="Ng V."/>
            <person name="Clum A."/>
            <person name="Steindorff A."/>
            <person name="Ohm R.A."/>
            <person name="Martin F."/>
            <person name="Silar P."/>
            <person name="Natvig D.O."/>
            <person name="Lalanne C."/>
            <person name="Gautier V."/>
            <person name="Ament-Velasquez S.L."/>
            <person name="Kruys A."/>
            <person name="Hutchinson M.I."/>
            <person name="Powell A.J."/>
            <person name="Barry K."/>
            <person name="Miller A.N."/>
            <person name="Grigoriev I.V."/>
            <person name="Debuchy R."/>
            <person name="Gladieux P."/>
            <person name="Hiltunen Thoren M."/>
            <person name="Johannesson H."/>
        </authorList>
    </citation>
    <scope>NUCLEOTIDE SEQUENCE</scope>
    <source>
        <strain evidence="4">CBS 232.78</strain>
    </source>
</reference>
<comment type="caution">
    <text evidence="4">The sequence shown here is derived from an EMBL/GenBank/DDBJ whole genome shotgun (WGS) entry which is preliminary data.</text>
</comment>
<gene>
    <name evidence="4" type="ORF">B0H63DRAFT_488832</name>
</gene>
<feature type="region of interest" description="Disordered" evidence="2">
    <location>
        <begin position="1006"/>
        <end position="1054"/>
    </location>
</feature>
<evidence type="ECO:0000313" key="4">
    <source>
        <dbReference type="EMBL" id="KAK3368626.1"/>
    </source>
</evidence>
<dbReference type="EMBL" id="JAULSW010000010">
    <property type="protein sequence ID" value="KAK3368626.1"/>
    <property type="molecule type" value="Genomic_DNA"/>
</dbReference>
<evidence type="ECO:0000256" key="1">
    <source>
        <dbReference type="SAM" id="Coils"/>
    </source>
</evidence>
<feature type="compositionally biased region" description="Polar residues" evidence="2">
    <location>
        <begin position="594"/>
        <end position="627"/>
    </location>
</feature>
<feature type="region of interest" description="Disordered" evidence="2">
    <location>
        <begin position="126"/>
        <end position="149"/>
    </location>
</feature>
<name>A0AAE0K3A8_9PEZI</name>